<organism evidence="1 2">
    <name type="scientific">Lysobacter enzymogenes</name>
    <dbReference type="NCBI Taxonomy" id="69"/>
    <lineage>
        <taxon>Bacteria</taxon>
        <taxon>Pseudomonadati</taxon>
        <taxon>Pseudomonadota</taxon>
        <taxon>Gammaproteobacteria</taxon>
        <taxon>Lysobacterales</taxon>
        <taxon>Lysobacteraceae</taxon>
        <taxon>Lysobacter</taxon>
    </lineage>
</organism>
<dbReference type="InterPro" id="IPR027417">
    <property type="entry name" value="P-loop_NTPase"/>
</dbReference>
<dbReference type="KEGG" id="lez:GLE_2839"/>
<dbReference type="SUPFAM" id="SSF52540">
    <property type="entry name" value="P-loop containing nucleoside triphosphate hydrolases"/>
    <property type="match status" value="1"/>
</dbReference>
<accession>A0A0S2DHS6</accession>
<evidence type="ECO:0000313" key="1">
    <source>
        <dbReference type="EMBL" id="ALN58187.1"/>
    </source>
</evidence>
<name>A0A0S2DHS6_LYSEN</name>
<gene>
    <name evidence="1" type="ORF">GLE_2839</name>
</gene>
<evidence type="ECO:0000313" key="2">
    <source>
        <dbReference type="Proteomes" id="UP000061569"/>
    </source>
</evidence>
<dbReference type="OrthoDB" id="5296079at2"/>
<dbReference type="Proteomes" id="UP000061569">
    <property type="component" value="Chromosome"/>
</dbReference>
<dbReference type="AlphaFoldDB" id="A0A0S2DHS6"/>
<evidence type="ECO:0008006" key="3">
    <source>
        <dbReference type="Google" id="ProtNLM"/>
    </source>
</evidence>
<dbReference type="Pfam" id="PF13671">
    <property type="entry name" value="AAA_33"/>
    <property type="match status" value="1"/>
</dbReference>
<sequence length="186" mass="19154">MSPAPGAQPLEFGGHILLLSGPPGAGKTTLARALAAMPGSAKAHLHGDDFWRALGHGAIAPYRPEAHAQNAAVIDALAAAAQGYAGGGLFVVVDGVIGPWFLAPFRRLAAPVHYLVLQPPLQAAIERCGARGHGLSDAQTIAALHRQLSELGRWQPHALPTGEAGADDLLQSILRILAAGAHRLPA</sequence>
<dbReference type="STRING" id="69.GLE_2839"/>
<dbReference type="PATRIC" id="fig|69.6.peg.2797"/>
<protein>
    <recommendedName>
        <fullName evidence="3">Shikimate kinase</fullName>
    </recommendedName>
</protein>
<reference evidence="1 2" key="1">
    <citation type="submission" date="2015-11" db="EMBL/GenBank/DDBJ databases">
        <title>Genome sequences of Lysobacter enzymogenes strain C3 and Lysobacter antibioticus ATCC 29479.</title>
        <authorList>
            <person name="Kobayashi D.Y."/>
        </authorList>
    </citation>
    <scope>NUCLEOTIDE SEQUENCE [LARGE SCALE GENOMIC DNA]</scope>
    <source>
        <strain evidence="1 2">C3</strain>
    </source>
</reference>
<proteinExistence type="predicted"/>
<dbReference type="Gene3D" id="3.40.50.300">
    <property type="entry name" value="P-loop containing nucleotide triphosphate hydrolases"/>
    <property type="match status" value="1"/>
</dbReference>
<dbReference type="EMBL" id="CP013140">
    <property type="protein sequence ID" value="ALN58187.1"/>
    <property type="molecule type" value="Genomic_DNA"/>
</dbReference>